<dbReference type="RefSeq" id="WP_097896464.1">
    <property type="nucleotide sequence ID" value="NZ_NVOR01000117.1"/>
</dbReference>
<dbReference type="EMBL" id="NVOR01000117">
    <property type="protein sequence ID" value="PED80320.1"/>
    <property type="molecule type" value="Genomic_DNA"/>
</dbReference>
<dbReference type="Proteomes" id="UP000221020">
    <property type="component" value="Unassembled WGS sequence"/>
</dbReference>
<accession>A0AA91ZR68</accession>
<sequence length="182" mass="21531">MKQSIWTNGSKKKTRGLRRAFRNFLKYTTMHTSSLPNANEQSALGCWSTHLPFDPSYMNAKRKSNSIRRFYLQTAINRVKHLIHIKTITEKEYRIYFVVSFPNLHASNISIVFSKQGIERFFEGFLGRYQDGPQWVSLPQERDIEKEFSLHIPKELQVKGYREMFTDSNDNDKEIWFIGELN</sequence>
<name>A0AA91ZR68_9BACI</name>
<evidence type="ECO:0008006" key="3">
    <source>
        <dbReference type="Google" id="ProtNLM"/>
    </source>
</evidence>
<reference evidence="1 2" key="1">
    <citation type="submission" date="2017-09" db="EMBL/GenBank/DDBJ databases">
        <title>Large-scale bioinformatics analysis of Bacillus genomes uncovers conserved roles of natural products in bacterial physiology.</title>
        <authorList>
            <consortium name="Agbiome Team Llc"/>
            <person name="Bleich R.M."/>
            <person name="Grubbs K.J."/>
            <person name="Santa Maria K.C."/>
            <person name="Allen S.E."/>
            <person name="Farag S."/>
            <person name="Shank E.A."/>
            <person name="Bowers A."/>
        </authorList>
    </citation>
    <scope>NUCLEOTIDE SEQUENCE [LARGE SCALE GENOMIC DNA]</scope>
    <source>
        <strain evidence="1 2">AFS092012</strain>
    </source>
</reference>
<evidence type="ECO:0000313" key="2">
    <source>
        <dbReference type="Proteomes" id="UP000221020"/>
    </source>
</evidence>
<dbReference type="InterPro" id="IPR025075">
    <property type="entry name" value="DUF3916"/>
</dbReference>
<protein>
    <recommendedName>
        <fullName evidence="3">DUF3916 domain-containing protein</fullName>
    </recommendedName>
</protein>
<dbReference type="AlphaFoldDB" id="A0AA91ZR68"/>
<proteinExistence type="predicted"/>
<comment type="caution">
    <text evidence="1">The sequence shown here is derived from an EMBL/GenBank/DDBJ whole genome shotgun (WGS) entry which is preliminary data.</text>
</comment>
<organism evidence="1 2">
    <name type="scientific">Bacillus pseudomycoides</name>
    <dbReference type="NCBI Taxonomy" id="64104"/>
    <lineage>
        <taxon>Bacteria</taxon>
        <taxon>Bacillati</taxon>
        <taxon>Bacillota</taxon>
        <taxon>Bacilli</taxon>
        <taxon>Bacillales</taxon>
        <taxon>Bacillaceae</taxon>
        <taxon>Bacillus</taxon>
        <taxon>Bacillus cereus group</taxon>
    </lineage>
</organism>
<dbReference type="Pfam" id="PF13079">
    <property type="entry name" value="DUF3916"/>
    <property type="match status" value="1"/>
</dbReference>
<gene>
    <name evidence="1" type="ORF">CON65_23130</name>
</gene>
<evidence type="ECO:0000313" key="1">
    <source>
        <dbReference type="EMBL" id="PED80320.1"/>
    </source>
</evidence>